<dbReference type="InterPro" id="IPR037522">
    <property type="entry name" value="HD_GYP_dom"/>
</dbReference>
<accession>A0A1I6DSH0</accession>
<dbReference type="SUPFAM" id="SSF109604">
    <property type="entry name" value="HD-domain/PDEase-like"/>
    <property type="match status" value="1"/>
</dbReference>
<evidence type="ECO:0000259" key="1">
    <source>
        <dbReference type="PROSITE" id="PS51832"/>
    </source>
</evidence>
<dbReference type="EMBL" id="FOYM01000016">
    <property type="protein sequence ID" value="SFR08399.1"/>
    <property type="molecule type" value="Genomic_DNA"/>
</dbReference>
<dbReference type="PROSITE" id="PS51832">
    <property type="entry name" value="HD_GYP"/>
    <property type="match status" value="1"/>
</dbReference>
<sequence>MERAANLLNLDSGIKEDLNIKDEVLKVLNGTVDVLITISSLIDSYTTNHQQRVSQLACAIAEKLGLPEHRIEGIKIGSLLHDIGKIAIPNHILSKYGAISEHEFGIIKCHPQNGYKILSKIKFPWPVHKMVLQHHERLDGTGYPVGLLGEDILFEAKIIAVADVVEAISSHRPYRSSLGMDTAIQEISDNSGTLYDETIVKACIRLILEDKFKFTT</sequence>
<evidence type="ECO:0000313" key="2">
    <source>
        <dbReference type="EMBL" id="SFR08399.1"/>
    </source>
</evidence>
<dbReference type="NCBIfam" id="TIGR00277">
    <property type="entry name" value="HDIG"/>
    <property type="match status" value="1"/>
</dbReference>
<reference evidence="3" key="1">
    <citation type="submission" date="2016-10" db="EMBL/GenBank/DDBJ databases">
        <authorList>
            <person name="Varghese N."/>
            <person name="Submissions S."/>
        </authorList>
    </citation>
    <scope>NUCLEOTIDE SEQUENCE [LARGE SCALE GENOMIC DNA]</scope>
    <source>
        <strain evidence="3">DSM 3669</strain>
    </source>
</reference>
<dbReference type="Proteomes" id="UP000199584">
    <property type="component" value="Unassembled WGS sequence"/>
</dbReference>
<organism evidence="2 3">
    <name type="scientific">Desulfoscipio geothermicus DSM 3669</name>
    <dbReference type="NCBI Taxonomy" id="1121426"/>
    <lineage>
        <taxon>Bacteria</taxon>
        <taxon>Bacillati</taxon>
        <taxon>Bacillota</taxon>
        <taxon>Clostridia</taxon>
        <taxon>Eubacteriales</taxon>
        <taxon>Desulfallaceae</taxon>
        <taxon>Desulfoscipio</taxon>
    </lineage>
</organism>
<dbReference type="STRING" id="39060.SAMN05660706_11677"/>
<dbReference type="RefSeq" id="WP_092483918.1">
    <property type="nucleotide sequence ID" value="NZ_FOYM01000016.1"/>
</dbReference>
<dbReference type="OrthoDB" id="9798833at2"/>
<evidence type="ECO:0000313" key="3">
    <source>
        <dbReference type="Proteomes" id="UP000199584"/>
    </source>
</evidence>
<dbReference type="InterPro" id="IPR006675">
    <property type="entry name" value="HDIG_dom"/>
</dbReference>
<feature type="domain" description="HD-GYP" evidence="1">
    <location>
        <begin position="24"/>
        <end position="216"/>
    </location>
</feature>
<dbReference type="AlphaFoldDB" id="A0A1I6DSH0"/>
<dbReference type="Gene3D" id="1.10.3210.10">
    <property type="entry name" value="Hypothetical protein af1432"/>
    <property type="match status" value="1"/>
</dbReference>
<dbReference type="PANTHER" id="PTHR43155">
    <property type="entry name" value="CYCLIC DI-GMP PHOSPHODIESTERASE PA4108-RELATED"/>
    <property type="match status" value="1"/>
</dbReference>
<proteinExistence type="predicted"/>
<dbReference type="SMART" id="SM00471">
    <property type="entry name" value="HDc"/>
    <property type="match status" value="1"/>
</dbReference>
<dbReference type="InterPro" id="IPR003607">
    <property type="entry name" value="HD/PDEase_dom"/>
</dbReference>
<dbReference type="PANTHER" id="PTHR43155:SF2">
    <property type="entry name" value="CYCLIC DI-GMP PHOSPHODIESTERASE PA4108"/>
    <property type="match status" value="1"/>
</dbReference>
<dbReference type="Pfam" id="PF13487">
    <property type="entry name" value="HD_5"/>
    <property type="match status" value="1"/>
</dbReference>
<name>A0A1I6DSH0_9FIRM</name>
<dbReference type="CDD" id="cd00077">
    <property type="entry name" value="HDc"/>
    <property type="match status" value="1"/>
</dbReference>
<gene>
    <name evidence="2" type="ORF">SAMN05660706_11677</name>
</gene>
<keyword evidence="3" id="KW-1185">Reference proteome</keyword>
<protein>
    <submittedName>
        <fullName evidence="2">HDIG domain-containing protein</fullName>
    </submittedName>
</protein>